<dbReference type="GO" id="GO:0008168">
    <property type="term" value="F:methyltransferase activity"/>
    <property type="evidence" value="ECO:0007669"/>
    <property type="project" value="UniProtKB-KW"/>
</dbReference>
<gene>
    <name evidence="5" type="ordered locus">SRM_02115</name>
</gene>
<dbReference type="SUPFAM" id="SSF53335">
    <property type="entry name" value="S-adenosyl-L-methionine-dependent methyltransferases"/>
    <property type="match status" value="1"/>
</dbReference>
<dbReference type="KEGG" id="srm:SRM_02115"/>
<evidence type="ECO:0008006" key="7">
    <source>
        <dbReference type="Google" id="ProtNLM"/>
    </source>
</evidence>
<reference evidence="5 6" key="1">
    <citation type="journal article" date="2010" name="ISME J.">
        <title>Fine-scale evolution: genomic, phenotypic and ecological differentiation in two coexisting Salinibacter ruber strains.</title>
        <authorList>
            <person name="Pena A."/>
            <person name="Teeling H."/>
            <person name="Huerta-Cepas J."/>
            <person name="Santos F."/>
            <person name="Yarza P."/>
            <person name="Brito-Echeverria J."/>
            <person name="Lucio M."/>
            <person name="Schmitt-Kopplin P."/>
            <person name="Meseguer I."/>
            <person name="Schenowitz C."/>
            <person name="Dossat C."/>
            <person name="Barbe V."/>
            <person name="Dopazo J."/>
            <person name="Rossello-Mora R."/>
            <person name="Schuler M."/>
            <person name="Glockner F.O."/>
            <person name="Amann R."/>
            <person name="Gabaldon T."/>
            <person name="Anton J."/>
        </authorList>
    </citation>
    <scope>NUCLEOTIDE SEQUENCE [LARGE SCALE GENOMIC DNA]</scope>
    <source>
        <strain evidence="5 6">M8</strain>
    </source>
</reference>
<accession>D5HAI1</accession>
<evidence type="ECO:0000256" key="3">
    <source>
        <dbReference type="ARBA" id="ARBA00022691"/>
    </source>
</evidence>
<dbReference type="Gene3D" id="3.40.50.150">
    <property type="entry name" value="Vaccinia Virus protein VP39"/>
    <property type="match status" value="1"/>
</dbReference>
<protein>
    <recommendedName>
        <fullName evidence="7">Methyltransferase domain-containing protein</fullName>
    </recommendedName>
</protein>
<proteinExistence type="predicted"/>
<evidence type="ECO:0000313" key="5">
    <source>
        <dbReference type="EMBL" id="CBH25036.1"/>
    </source>
</evidence>
<keyword evidence="2" id="KW-0808">Transferase</keyword>
<organism evidence="5 6">
    <name type="scientific">Salinibacter ruber (strain M8)</name>
    <dbReference type="NCBI Taxonomy" id="761659"/>
    <lineage>
        <taxon>Bacteria</taxon>
        <taxon>Pseudomonadati</taxon>
        <taxon>Rhodothermota</taxon>
        <taxon>Rhodothermia</taxon>
        <taxon>Rhodothermales</taxon>
        <taxon>Salinibacteraceae</taxon>
        <taxon>Salinibacter</taxon>
    </lineage>
</organism>
<dbReference type="Proteomes" id="UP000000933">
    <property type="component" value="Chromosome"/>
</dbReference>
<evidence type="ECO:0000313" key="6">
    <source>
        <dbReference type="Proteomes" id="UP000000933"/>
    </source>
</evidence>
<keyword evidence="4" id="KW-0694">RNA-binding</keyword>
<dbReference type="InterPro" id="IPR029063">
    <property type="entry name" value="SAM-dependent_MTases_sf"/>
</dbReference>
<dbReference type="Pfam" id="PF00398">
    <property type="entry name" value="RrnaAD"/>
    <property type="match status" value="1"/>
</dbReference>
<keyword evidence="1" id="KW-0489">Methyltransferase</keyword>
<name>D5HAI1_SALRM</name>
<reference evidence="6" key="2">
    <citation type="submission" date="2010-04" db="EMBL/GenBank/DDBJ databases">
        <title>Genome sequence of Salinibacter ruber M8.</title>
        <authorList>
            <consortium name="Genoscope"/>
        </authorList>
    </citation>
    <scope>NUCLEOTIDE SEQUENCE [LARGE SCALE GENOMIC DNA]</scope>
    <source>
        <strain evidence="6">M8</strain>
    </source>
</reference>
<evidence type="ECO:0000256" key="4">
    <source>
        <dbReference type="ARBA" id="ARBA00022884"/>
    </source>
</evidence>
<evidence type="ECO:0000256" key="1">
    <source>
        <dbReference type="ARBA" id="ARBA00022603"/>
    </source>
</evidence>
<dbReference type="AlphaFoldDB" id="D5HAI1"/>
<dbReference type="HOGENOM" id="CLU_085338_2_0_10"/>
<evidence type="ECO:0000256" key="2">
    <source>
        <dbReference type="ARBA" id="ARBA00022679"/>
    </source>
</evidence>
<dbReference type="EMBL" id="FP565814">
    <property type="protein sequence ID" value="CBH25036.1"/>
    <property type="molecule type" value="Genomic_DNA"/>
</dbReference>
<sequence length="219" mass="24743">MTALKHAPLSAYLARAGSSLVFCDSSTRAVPSALSGTFSYIKNFLQDQDVAAIVPSSSFLVRRVCKWIDFEEDQVVVEYGPGNGVFSEFILDRMTADSTLLLVESNPDFVEMLEEWTSDDPRALVVQDRAERIVDILDAHDVDAVDYIVSGIPFSFFDEGEREELLARTRDVLAEDGKFLVYQNYNHLEAPLRKHFSAVTKEYEPRNIPPTMFVYEAQK</sequence>
<dbReference type="InterPro" id="IPR001737">
    <property type="entry name" value="KsgA/Erm"/>
</dbReference>
<keyword evidence="3" id="KW-0949">S-adenosyl-L-methionine</keyword>
<dbReference type="GO" id="GO:0032259">
    <property type="term" value="P:methylation"/>
    <property type="evidence" value="ECO:0007669"/>
    <property type="project" value="UniProtKB-KW"/>
</dbReference>
<dbReference type="GO" id="GO:0003723">
    <property type="term" value="F:RNA binding"/>
    <property type="evidence" value="ECO:0007669"/>
    <property type="project" value="UniProtKB-KW"/>
</dbReference>